<feature type="compositionally biased region" description="Acidic residues" evidence="1">
    <location>
        <begin position="40"/>
        <end position="50"/>
    </location>
</feature>
<proteinExistence type="predicted"/>
<dbReference type="Proteomes" id="UP000536275">
    <property type="component" value="Unassembled WGS sequence"/>
</dbReference>
<organism evidence="2 3">
    <name type="scientific">Candida albicans</name>
    <name type="common">Yeast</name>
    <dbReference type="NCBI Taxonomy" id="5476"/>
    <lineage>
        <taxon>Eukaryota</taxon>
        <taxon>Fungi</taxon>
        <taxon>Dikarya</taxon>
        <taxon>Ascomycota</taxon>
        <taxon>Saccharomycotina</taxon>
        <taxon>Pichiomycetes</taxon>
        <taxon>Debaryomycetaceae</taxon>
        <taxon>Candida/Lodderomyces clade</taxon>
        <taxon>Candida</taxon>
    </lineage>
</organism>
<protein>
    <submittedName>
        <fullName evidence="2">Uncharacterized protein</fullName>
    </submittedName>
</protein>
<feature type="region of interest" description="Disordered" evidence="1">
    <location>
        <begin position="27"/>
        <end position="57"/>
    </location>
</feature>
<evidence type="ECO:0000313" key="3">
    <source>
        <dbReference type="Proteomes" id="UP000536275"/>
    </source>
</evidence>
<comment type="caution">
    <text evidence="2">The sequence shown here is derived from an EMBL/GenBank/DDBJ whole genome shotgun (WGS) entry which is preliminary data.</text>
</comment>
<gene>
    <name evidence="2" type="ORF">FOB64_005072</name>
</gene>
<name>A0A8H6BUQ7_CANAX</name>
<dbReference type="EMBL" id="JABWAD010000059">
    <property type="protein sequence ID" value="KAF6065323.1"/>
    <property type="molecule type" value="Genomic_DNA"/>
</dbReference>
<reference evidence="2 3" key="1">
    <citation type="submission" date="2020-03" db="EMBL/GenBank/DDBJ databases">
        <title>FDA dAtabase for Regulatory Grade micrObial Sequences (FDA-ARGOS): Supporting development and validation of Infectious Disease Dx tests.</title>
        <authorList>
            <person name="Campos J."/>
            <person name="Goldberg B."/>
            <person name="Tallon L."/>
            <person name="Sadzewicz L."/>
            <person name="Vavikolanu K."/>
            <person name="Mehta A."/>
            <person name="Aluvathingal J."/>
            <person name="Nadendla S."/>
            <person name="Nandy P."/>
            <person name="Geyer C."/>
            <person name="Yan Y."/>
            <person name="Sichtig H."/>
        </authorList>
    </citation>
    <scope>NUCLEOTIDE SEQUENCE [LARGE SCALE GENOMIC DNA]</scope>
    <source>
        <strain evidence="2 3">FDAARGOS_656</strain>
    </source>
</reference>
<evidence type="ECO:0000256" key="1">
    <source>
        <dbReference type="SAM" id="MobiDB-lite"/>
    </source>
</evidence>
<evidence type="ECO:0000313" key="2">
    <source>
        <dbReference type="EMBL" id="KAF6065323.1"/>
    </source>
</evidence>
<dbReference type="AlphaFoldDB" id="A0A8H6BUQ7"/>
<sequence length="92" mass="10426">MKSSEFILGETAYKNAKKSLQSLIKQYNNQPETINTPPPPDDDDDDDDETSTPIPTNNQGMAIHLVISIKILYQGRKIIYQESSLLVINWMT</sequence>
<accession>A0A8H6BUQ7</accession>